<dbReference type="EMBL" id="CADCWM010000594">
    <property type="protein sequence ID" value="CAA9571192.1"/>
    <property type="molecule type" value="Genomic_DNA"/>
</dbReference>
<dbReference type="InterPro" id="IPR054058">
    <property type="entry name" value="HTH_67"/>
</dbReference>
<dbReference type="Gene3D" id="1.10.10.10">
    <property type="entry name" value="Winged helix-like DNA-binding domain superfamily/Winged helix DNA-binding domain"/>
    <property type="match status" value="1"/>
</dbReference>
<name>A0A6J4VBV8_9BACT</name>
<dbReference type="Pfam" id="PF21863">
    <property type="entry name" value="HTH_67"/>
    <property type="match status" value="1"/>
</dbReference>
<evidence type="ECO:0000313" key="1">
    <source>
        <dbReference type="EMBL" id="CAA9571192.1"/>
    </source>
</evidence>
<organism evidence="1">
    <name type="scientific">uncultured Thermomicrobiales bacterium</name>
    <dbReference type="NCBI Taxonomy" id="1645740"/>
    <lineage>
        <taxon>Bacteria</taxon>
        <taxon>Pseudomonadati</taxon>
        <taxon>Thermomicrobiota</taxon>
        <taxon>Thermomicrobia</taxon>
        <taxon>Thermomicrobiales</taxon>
        <taxon>environmental samples</taxon>
    </lineage>
</organism>
<sequence length="309" mass="33726">MSGETHRTPHSLLPLFPRFLTKRRRGFAGIAPLLAETGLSRPALFLVLRVATGPTDGSTAEELRPGAPYAARDPHVPLLAEAVERDFLFRDEAGRYRAGERGRAVAARIEGEAVAYLAGLRPIPDPDLSWLAERFAAIAAGLDVEAGGPGSHLAHSRRIAALAPATAENDAHLVRLERAIYDLWTARDDAHIGAWRAARFPGPTLDVLTRLWRGDADTPEELRAALAATIEGEDIDAIVEELAEQGYVERRGGELRPTRAGYLVREGIEATTDELYFRQWPPLEPDEIARLHNGLGRLIDSLPDVPSQG</sequence>
<gene>
    <name evidence="1" type="ORF">AVDCRST_MAG88-2347</name>
</gene>
<proteinExistence type="predicted"/>
<dbReference type="InterPro" id="IPR036388">
    <property type="entry name" value="WH-like_DNA-bd_sf"/>
</dbReference>
<dbReference type="AlphaFoldDB" id="A0A6J4VBV8"/>
<reference evidence="1" key="1">
    <citation type="submission" date="2020-02" db="EMBL/GenBank/DDBJ databases">
        <authorList>
            <person name="Meier V. D."/>
        </authorList>
    </citation>
    <scope>NUCLEOTIDE SEQUENCE</scope>
    <source>
        <strain evidence="1">AVDCRST_MAG88</strain>
    </source>
</reference>
<protein>
    <submittedName>
        <fullName evidence="1">Uncharacterized protein</fullName>
    </submittedName>
</protein>
<dbReference type="InterPro" id="IPR036390">
    <property type="entry name" value="WH_DNA-bd_sf"/>
</dbReference>
<dbReference type="SUPFAM" id="SSF46785">
    <property type="entry name" value="Winged helix' DNA-binding domain"/>
    <property type="match status" value="1"/>
</dbReference>
<accession>A0A6J4VBV8</accession>